<accession>A0A076ETV9</accession>
<dbReference type="eggNOG" id="COG1309">
    <property type="taxonomic scope" value="Bacteria"/>
</dbReference>
<dbReference type="EMBL" id="CP008947">
    <property type="protein sequence ID" value="AII08628.1"/>
    <property type="molecule type" value="Genomic_DNA"/>
</dbReference>
<evidence type="ECO:0000313" key="4">
    <source>
        <dbReference type="EMBL" id="AII08628.1"/>
    </source>
</evidence>
<sequence>MPADDRTDRPSRYRLAATSLMRETTLDALRELLLERPWPTITMTDVAVAAGLSRQTIYKEFRSRRGLAEGYALRLTDSLVTVIESALYENPGDATTALREGYATFFELSGADPLVMSLHQGKAPEDLLRLITTDSNIIIQPAAERLSQTLQRSWVNSSPDDAAIIAHAIVRLALSFIANPPEDTAAASANTARLFAPFVAAPPPVSTS</sequence>
<evidence type="ECO:0000313" key="5">
    <source>
        <dbReference type="Proteomes" id="UP000028488"/>
    </source>
</evidence>
<organism evidence="4 5">
    <name type="scientific">Rhodococcus opacus</name>
    <name type="common">Nocardia opaca</name>
    <dbReference type="NCBI Taxonomy" id="37919"/>
    <lineage>
        <taxon>Bacteria</taxon>
        <taxon>Bacillati</taxon>
        <taxon>Actinomycetota</taxon>
        <taxon>Actinomycetes</taxon>
        <taxon>Mycobacteriales</taxon>
        <taxon>Nocardiaceae</taxon>
        <taxon>Rhodococcus</taxon>
    </lineage>
</organism>
<dbReference type="RefSeq" id="WP_128641318.1">
    <property type="nucleotide sequence ID" value="NZ_CP008947.1"/>
</dbReference>
<dbReference type="SUPFAM" id="SSF46689">
    <property type="entry name" value="Homeodomain-like"/>
    <property type="match status" value="1"/>
</dbReference>
<dbReference type="Pfam" id="PF18556">
    <property type="entry name" value="TetR_C_35"/>
    <property type="match status" value="1"/>
</dbReference>
<dbReference type="InterPro" id="IPR001647">
    <property type="entry name" value="HTH_TetR"/>
</dbReference>
<dbReference type="Proteomes" id="UP000028488">
    <property type="component" value="Chromosome"/>
</dbReference>
<dbReference type="PROSITE" id="PS50977">
    <property type="entry name" value="HTH_TETR_2"/>
    <property type="match status" value="1"/>
</dbReference>
<name>A0A076ETV9_RHOOP</name>
<proteinExistence type="predicted"/>
<feature type="DNA-binding region" description="H-T-H motif" evidence="2">
    <location>
        <begin position="42"/>
        <end position="61"/>
    </location>
</feature>
<dbReference type="Pfam" id="PF00440">
    <property type="entry name" value="TetR_N"/>
    <property type="match status" value="1"/>
</dbReference>
<feature type="domain" description="HTH tetR-type" evidence="3">
    <location>
        <begin position="19"/>
        <end position="79"/>
    </location>
</feature>
<dbReference type="AlphaFoldDB" id="A0A076ETV9"/>
<dbReference type="GO" id="GO:0003677">
    <property type="term" value="F:DNA binding"/>
    <property type="evidence" value="ECO:0007669"/>
    <property type="project" value="UniProtKB-UniRule"/>
</dbReference>
<dbReference type="InterPro" id="IPR040611">
    <property type="entry name" value="AlkX_C"/>
</dbReference>
<protein>
    <submittedName>
        <fullName evidence="4">TetR family transcriptional regulator</fullName>
    </submittedName>
</protein>
<dbReference type="InterPro" id="IPR009057">
    <property type="entry name" value="Homeodomain-like_sf"/>
</dbReference>
<evidence type="ECO:0000259" key="3">
    <source>
        <dbReference type="PROSITE" id="PS50977"/>
    </source>
</evidence>
<dbReference type="Gene3D" id="1.10.357.10">
    <property type="entry name" value="Tetracycline Repressor, domain 2"/>
    <property type="match status" value="1"/>
</dbReference>
<evidence type="ECO:0000256" key="1">
    <source>
        <dbReference type="ARBA" id="ARBA00023125"/>
    </source>
</evidence>
<keyword evidence="1 2" id="KW-0238">DNA-binding</keyword>
<reference evidence="4 5" key="1">
    <citation type="submission" date="2014-07" db="EMBL/GenBank/DDBJ databases">
        <title>Genome Sequence of Rhodococcus opacus Strain R7, a Biodegrader of Mono- and Polycyclic Aromatic Hydrocarbons.</title>
        <authorList>
            <person name="Di Gennaro P."/>
            <person name="Zampolli J."/>
            <person name="Presti I."/>
            <person name="Cappelletti M."/>
            <person name="D'Ursi P."/>
            <person name="Orro A."/>
            <person name="Mezzelani A."/>
            <person name="Milanesi L."/>
        </authorList>
    </citation>
    <scope>NUCLEOTIDE SEQUENCE [LARGE SCALE GENOMIC DNA]</scope>
    <source>
        <strain evidence="4 5">R7</strain>
    </source>
</reference>
<evidence type="ECO:0000256" key="2">
    <source>
        <dbReference type="PROSITE-ProRule" id="PRU00335"/>
    </source>
</evidence>
<gene>
    <name evidence="4" type="ORF">EP51_30030</name>
</gene>